<dbReference type="KEGG" id="tmk:QGN29_12605"/>
<evidence type="ECO:0000313" key="1">
    <source>
        <dbReference type="EMBL" id="WND02391.1"/>
    </source>
</evidence>
<name>A0AA52H8R7_9PROT</name>
<reference evidence="1" key="1">
    <citation type="submission" date="2023-04" db="EMBL/GenBank/DDBJ databases">
        <title>Complete genome sequence of Temperatibacter marinus.</title>
        <authorList>
            <person name="Rong J.-C."/>
            <person name="Yi M.-L."/>
            <person name="Zhao Q."/>
        </authorList>
    </citation>
    <scope>NUCLEOTIDE SEQUENCE</scope>
    <source>
        <strain evidence="1">NBRC 110045</strain>
    </source>
</reference>
<dbReference type="AlphaFoldDB" id="A0AA52H8R7"/>
<proteinExistence type="predicted"/>
<protein>
    <submittedName>
        <fullName evidence="1">Uncharacterized protein</fullName>
    </submittedName>
</protein>
<accession>A0AA52H8R7</accession>
<keyword evidence="2" id="KW-1185">Reference proteome</keyword>
<gene>
    <name evidence="1" type="ORF">QGN29_12605</name>
</gene>
<dbReference type="RefSeq" id="WP_310798227.1">
    <property type="nucleotide sequence ID" value="NZ_CP123872.1"/>
</dbReference>
<dbReference type="EMBL" id="CP123872">
    <property type="protein sequence ID" value="WND02391.1"/>
    <property type="molecule type" value="Genomic_DNA"/>
</dbReference>
<dbReference type="Proteomes" id="UP001268683">
    <property type="component" value="Chromosome"/>
</dbReference>
<organism evidence="1 2">
    <name type="scientific">Temperatibacter marinus</name>
    <dbReference type="NCBI Taxonomy" id="1456591"/>
    <lineage>
        <taxon>Bacteria</taxon>
        <taxon>Pseudomonadati</taxon>
        <taxon>Pseudomonadota</taxon>
        <taxon>Alphaproteobacteria</taxon>
        <taxon>Kordiimonadales</taxon>
        <taxon>Temperatibacteraceae</taxon>
        <taxon>Temperatibacter</taxon>
    </lineage>
</organism>
<sequence>MNDLKTALHECKKLFNQHQEHFWGKKIHVILYKSSSEKEMAEKVLALPWEGAGSFPTLKISSANGHNIRATHEEAVNLKLKALQDEIFFMARFKARAKKEDES</sequence>
<evidence type="ECO:0000313" key="2">
    <source>
        <dbReference type="Proteomes" id="UP001268683"/>
    </source>
</evidence>